<evidence type="ECO:0000256" key="3">
    <source>
        <dbReference type="ARBA" id="ARBA00022801"/>
    </source>
</evidence>
<dbReference type="Gene3D" id="3.40.50.200">
    <property type="entry name" value="Peptidase S8/S53 domain"/>
    <property type="match status" value="1"/>
</dbReference>
<evidence type="ECO:0000256" key="4">
    <source>
        <dbReference type="ARBA" id="ARBA00022825"/>
    </source>
</evidence>
<dbReference type="InterPro" id="IPR000209">
    <property type="entry name" value="Peptidase_S8/S53_dom"/>
</dbReference>
<organism evidence="7 8">
    <name type="scientific">Bacillus cereus HuB4-4</name>
    <dbReference type="NCBI Taxonomy" id="1053211"/>
    <lineage>
        <taxon>Bacteria</taxon>
        <taxon>Bacillati</taxon>
        <taxon>Bacillota</taxon>
        <taxon>Bacilli</taxon>
        <taxon>Bacillales</taxon>
        <taxon>Bacillaceae</taxon>
        <taxon>Bacillus</taxon>
        <taxon>Bacillus cereus group</taxon>
    </lineage>
</organism>
<feature type="active site" description="Charge relay system" evidence="5">
    <location>
        <position position="334"/>
    </location>
</feature>
<dbReference type="PANTHER" id="PTHR43806">
    <property type="entry name" value="PEPTIDASE S8"/>
    <property type="match status" value="1"/>
</dbReference>
<dbReference type="AlphaFoldDB" id="A0A9W5VMH2"/>
<reference evidence="7 8" key="1">
    <citation type="submission" date="2012-12" db="EMBL/GenBank/DDBJ databases">
        <title>The Genome Sequence of Bacillus cereus HuB4-4.</title>
        <authorList>
            <consortium name="The Broad Institute Genome Sequencing Platform"/>
            <consortium name="The Broad Institute Genome Sequencing Center for Infectious Disease"/>
            <person name="Feldgarden M."/>
            <person name="Van der Auwera G.A."/>
            <person name="Mahillon J."/>
            <person name="Duprez V."/>
            <person name="Timmery S."/>
            <person name="Mattelet C."/>
            <person name="Dierick K."/>
            <person name="Sun M."/>
            <person name="Yu Z."/>
            <person name="Zhu L."/>
            <person name="Hu X."/>
            <person name="Shank E.B."/>
            <person name="Swiecicka I."/>
            <person name="Hansen B.M."/>
            <person name="Andrup L."/>
            <person name="Walker B."/>
            <person name="Young S.K."/>
            <person name="Zeng Q."/>
            <person name="Gargeya S."/>
            <person name="Fitzgerald M."/>
            <person name="Haas B."/>
            <person name="Abouelleil A."/>
            <person name="Alvarado L."/>
            <person name="Arachchi H.M."/>
            <person name="Berlin A.M."/>
            <person name="Chapman S.B."/>
            <person name="Dewar J."/>
            <person name="Goldberg J."/>
            <person name="Griggs A."/>
            <person name="Gujja S."/>
            <person name="Hansen M."/>
            <person name="Howarth C."/>
            <person name="Imamovic A."/>
            <person name="Larimer J."/>
            <person name="McCowan C."/>
            <person name="Murphy C."/>
            <person name="Neiman D."/>
            <person name="Pearson M."/>
            <person name="Priest M."/>
            <person name="Roberts A."/>
            <person name="Saif S."/>
            <person name="Shea T."/>
            <person name="Sisk P."/>
            <person name="Sykes S."/>
            <person name="Wortman J."/>
            <person name="Nusbaum C."/>
            <person name="Birren B."/>
        </authorList>
    </citation>
    <scope>NUCLEOTIDE SEQUENCE [LARGE SCALE GENOMIC DNA]</scope>
    <source>
        <strain evidence="7 8">HuB4-4</strain>
    </source>
</reference>
<keyword evidence="3 5" id="KW-0378">Hydrolase</keyword>
<dbReference type="InterPro" id="IPR034074">
    <property type="entry name" value="Y4bN_pept_dom"/>
</dbReference>
<dbReference type="PROSITE" id="PS51892">
    <property type="entry name" value="SUBTILASE"/>
    <property type="match status" value="1"/>
</dbReference>
<accession>A0A9W5VMH2</accession>
<proteinExistence type="inferred from homology"/>
<feature type="active site" description="Charge relay system" evidence="5">
    <location>
        <position position="522"/>
    </location>
</feature>
<evidence type="ECO:0000256" key="1">
    <source>
        <dbReference type="ARBA" id="ARBA00011073"/>
    </source>
</evidence>
<name>A0A9W5VMH2_BACCE</name>
<dbReference type="SUPFAM" id="SSF52743">
    <property type="entry name" value="Subtilisin-like"/>
    <property type="match status" value="1"/>
</dbReference>
<feature type="active site" description="Charge relay system" evidence="5">
    <location>
        <position position="304"/>
    </location>
</feature>
<keyword evidence="2 5" id="KW-0645">Protease</keyword>
<dbReference type="InterPro" id="IPR036852">
    <property type="entry name" value="Peptidase_S8/S53_dom_sf"/>
</dbReference>
<dbReference type="Pfam" id="PF00082">
    <property type="entry name" value="Peptidase_S8"/>
    <property type="match status" value="1"/>
</dbReference>
<comment type="caution">
    <text evidence="7">The sequence shown here is derived from an EMBL/GenBank/DDBJ whole genome shotgun (WGS) entry which is preliminary data.</text>
</comment>
<dbReference type="GO" id="GO:0004252">
    <property type="term" value="F:serine-type endopeptidase activity"/>
    <property type="evidence" value="ECO:0007669"/>
    <property type="project" value="UniProtKB-UniRule"/>
</dbReference>
<dbReference type="InterPro" id="IPR050131">
    <property type="entry name" value="Peptidase_S8_subtilisin-like"/>
</dbReference>
<dbReference type="GO" id="GO:0006508">
    <property type="term" value="P:proteolysis"/>
    <property type="evidence" value="ECO:0007669"/>
    <property type="project" value="UniProtKB-KW"/>
</dbReference>
<dbReference type="RefSeq" id="WP_016098189.1">
    <property type="nucleotide sequence ID" value="NZ_KB976537.1"/>
</dbReference>
<protein>
    <recommendedName>
        <fullName evidence="6">Peptidase S8/S53 domain-containing protein</fullName>
    </recommendedName>
</protein>
<evidence type="ECO:0000259" key="6">
    <source>
        <dbReference type="Pfam" id="PF00082"/>
    </source>
</evidence>
<dbReference type="CDD" id="cd04847">
    <property type="entry name" value="Peptidases_S8_Subtilisin_like_2"/>
    <property type="match status" value="1"/>
</dbReference>
<dbReference type="PROSITE" id="PS00138">
    <property type="entry name" value="SUBTILASE_SER"/>
    <property type="match status" value="1"/>
</dbReference>
<dbReference type="PANTHER" id="PTHR43806:SF11">
    <property type="entry name" value="CEREVISIN-RELATED"/>
    <property type="match status" value="1"/>
</dbReference>
<gene>
    <name evidence="7" type="ORF">IGM_02019</name>
</gene>
<sequence length="779" mass="88474">MNKENFSAKYVNIRANDKMRGNPSKIVPSPKVWFYEEELQIKKHFKLLIVQLQNILDQQLEEYDEHIKDKSEYPFPIILELADDKIAKSHRPAVILNRINSDIIAIQEIGEIIIGASKSSLEDFIQLIYDALEEVPRNRRDWLVTKDDKDVVTKSKTKWYEIIHQLTCIKSIKLYTHESVTKGITNTSLEYIKKDKEFKVRFFNYGNADVNEMVFGAFLKNLKSFGIKRNRIKKLNFINSIDVYAIPYINDEILKATSSFPGVESVSSFVYFESGSQEMFVEDEVIEALQPTEGQNYPVVAVVDSGISPNNYHLRSWIADEDPYVIPSNQDNYHGNFVVGMMNYGHLVNPTLTNIVDTGVKVLDVTVLPDPEKEKVREDDLLASLEQALEDYSSQYKVWNLSLSSNRMCSGIVSEFTAAIDELQKKHNVLFVIATGNASKEEERRITLPSDSVRGVTVGAIALESSSHAAVEQNMIVPYSRKGPGIGLSIKPDVVHYSGNPLENPIYSINEQGKKIGDFGTSFSTPIVSAILAEYYSLYPGQMNPMMAKALLVHSASHPQSNKRVNEISEHYECGYGIPKRISEVLYGDEHEITLILEGEIDSYQGTNWIKIEEFPFPDSLVNDEFGKIRGNILVTMVYDTPLSARFGSEYCRCNLDVRIRTKVGSSYDKITKGSKNDIDFAEKWERDRMANEHKWSNVKQVEFKSPAGRKGTGELILEVLPNWRNLDEKVKIPFVIAVTIKDPKKEAPVYNEITRQLNATFATTDVRLKNAPVRLNIR</sequence>
<evidence type="ECO:0000313" key="8">
    <source>
        <dbReference type="Proteomes" id="UP000014009"/>
    </source>
</evidence>
<dbReference type="Proteomes" id="UP000014009">
    <property type="component" value="Unassembled WGS sequence"/>
</dbReference>
<evidence type="ECO:0000256" key="2">
    <source>
        <dbReference type="ARBA" id="ARBA00022670"/>
    </source>
</evidence>
<evidence type="ECO:0000256" key="5">
    <source>
        <dbReference type="PROSITE-ProRule" id="PRU01240"/>
    </source>
</evidence>
<dbReference type="InterPro" id="IPR023828">
    <property type="entry name" value="Peptidase_S8_Ser-AS"/>
</dbReference>
<dbReference type="EMBL" id="AHEF01000039">
    <property type="protein sequence ID" value="EOP91373.1"/>
    <property type="molecule type" value="Genomic_DNA"/>
</dbReference>
<comment type="similarity">
    <text evidence="1 5">Belongs to the peptidase S8 family.</text>
</comment>
<feature type="domain" description="Peptidase S8/S53" evidence="6">
    <location>
        <begin position="298"/>
        <end position="577"/>
    </location>
</feature>
<keyword evidence="4 5" id="KW-0720">Serine protease</keyword>
<evidence type="ECO:0000313" key="7">
    <source>
        <dbReference type="EMBL" id="EOP91373.1"/>
    </source>
</evidence>